<dbReference type="Pfam" id="PF13424">
    <property type="entry name" value="TPR_12"/>
    <property type="match status" value="1"/>
</dbReference>
<dbReference type="InterPro" id="IPR019734">
    <property type="entry name" value="TPR_rpt"/>
</dbReference>
<keyword evidence="1" id="KW-0732">Signal</keyword>
<dbReference type="GO" id="GO:0016491">
    <property type="term" value="F:oxidoreductase activity"/>
    <property type="evidence" value="ECO:0007669"/>
    <property type="project" value="InterPro"/>
</dbReference>
<dbReference type="GO" id="GO:0016209">
    <property type="term" value="F:antioxidant activity"/>
    <property type="evidence" value="ECO:0007669"/>
    <property type="project" value="InterPro"/>
</dbReference>
<dbReference type="SMART" id="SM00028">
    <property type="entry name" value="TPR"/>
    <property type="match status" value="6"/>
</dbReference>
<feature type="repeat" description="TPR" evidence="2">
    <location>
        <begin position="1082"/>
        <end position="1115"/>
    </location>
</feature>
<dbReference type="PROSITE" id="PS50005">
    <property type="entry name" value="TPR"/>
    <property type="match status" value="7"/>
</dbReference>
<gene>
    <name evidence="4" type="ORF">RBB77_01465</name>
</gene>
<dbReference type="AlphaFoldDB" id="A0AAU7ZRH7"/>
<protein>
    <submittedName>
        <fullName evidence="4">FG-GAP-like repeat-containing protein</fullName>
    </submittedName>
</protein>
<dbReference type="InterPro" id="IPR013517">
    <property type="entry name" value="FG-GAP"/>
</dbReference>
<dbReference type="EMBL" id="CP132942">
    <property type="protein sequence ID" value="XCB33578.1"/>
    <property type="molecule type" value="Genomic_DNA"/>
</dbReference>
<dbReference type="RefSeq" id="WP_353064416.1">
    <property type="nucleotide sequence ID" value="NZ_CP132942.1"/>
</dbReference>
<dbReference type="Pfam" id="PF00578">
    <property type="entry name" value="AhpC-TSA"/>
    <property type="match status" value="1"/>
</dbReference>
<dbReference type="SUPFAM" id="SSF69318">
    <property type="entry name" value="Integrin alpha N-terminal domain"/>
    <property type="match status" value="1"/>
</dbReference>
<dbReference type="InterPro" id="IPR000866">
    <property type="entry name" value="AhpC/TSA"/>
</dbReference>
<dbReference type="Pfam" id="PF13181">
    <property type="entry name" value="TPR_8"/>
    <property type="match status" value="1"/>
</dbReference>
<accession>A0AAU7ZRH7</accession>
<name>A0AAU7ZRH7_9BACT</name>
<feature type="repeat" description="TPR" evidence="2">
    <location>
        <begin position="1184"/>
        <end position="1217"/>
    </location>
</feature>
<dbReference type="Pfam" id="PF14559">
    <property type="entry name" value="TPR_19"/>
    <property type="match status" value="1"/>
</dbReference>
<feature type="repeat" description="TPR" evidence="2">
    <location>
        <begin position="1014"/>
        <end position="1047"/>
    </location>
</feature>
<dbReference type="InterPro" id="IPR013766">
    <property type="entry name" value="Thioredoxin_domain"/>
</dbReference>
<dbReference type="Pfam" id="PF13517">
    <property type="entry name" value="FG-GAP_3"/>
    <property type="match status" value="3"/>
</dbReference>
<dbReference type="Gene3D" id="3.40.30.10">
    <property type="entry name" value="Glutaredoxin"/>
    <property type="match status" value="1"/>
</dbReference>
<dbReference type="InterPro" id="IPR028994">
    <property type="entry name" value="Integrin_alpha_N"/>
</dbReference>
<dbReference type="InterPro" id="IPR027039">
    <property type="entry name" value="Crtac1"/>
</dbReference>
<evidence type="ECO:0000256" key="1">
    <source>
        <dbReference type="ARBA" id="ARBA00022729"/>
    </source>
</evidence>
<feature type="repeat" description="TPR" evidence="2">
    <location>
        <begin position="1048"/>
        <end position="1081"/>
    </location>
</feature>
<feature type="domain" description="Thioredoxin" evidence="3">
    <location>
        <begin position="842"/>
        <end position="992"/>
    </location>
</feature>
<reference evidence="4" key="2">
    <citation type="journal article" date="2024" name="Environ. Microbiol.">
        <title>Genome analysis and description of Tunturibacter gen. nov. expands the diversity of Terriglobia in tundra soils.</title>
        <authorList>
            <person name="Messyasz A."/>
            <person name="Mannisto M.K."/>
            <person name="Kerkhof L.J."/>
            <person name="Haggblom M.M."/>
        </authorList>
    </citation>
    <scope>NUCLEOTIDE SEQUENCE</scope>
    <source>
        <strain evidence="4">X5P6</strain>
    </source>
</reference>
<dbReference type="GO" id="GO:0006950">
    <property type="term" value="P:response to stress"/>
    <property type="evidence" value="ECO:0007669"/>
    <property type="project" value="UniProtKB-ARBA"/>
</dbReference>
<keyword evidence="2" id="KW-0802">TPR repeat</keyword>
<dbReference type="PROSITE" id="PS50293">
    <property type="entry name" value="TPR_REGION"/>
    <property type="match status" value="1"/>
</dbReference>
<reference evidence="4" key="1">
    <citation type="submission" date="2023-08" db="EMBL/GenBank/DDBJ databases">
        <authorList>
            <person name="Messyasz A."/>
            <person name="Mannisto M.K."/>
            <person name="Kerkhof L.J."/>
            <person name="Haggblom M."/>
        </authorList>
    </citation>
    <scope>NUCLEOTIDE SEQUENCE</scope>
    <source>
        <strain evidence="4">X5P6</strain>
    </source>
</reference>
<dbReference type="PANTHER" id="PTHR16026">
    <property type="entry name" value="CARTILAGE ACIDIC PROTEIN 1"/>
    <property type="match status" value="1"/>
</dbReference>
<feature type="repeat" description="TPR" evidence="2">
    <location>
        <begin position="1218"/>
        <end position="1251"/>
    </location>
</feature>
<dbReference type="Gene3D" id="1.25.40.10">
    <property type="entry name" value="Tetratricopeptide repeat domain"/>
    <property type="match status" value="2"/>
</dbReference>
<feature type="repeat" description="TPR" evidence="2">
    <location>
        <begin position="1150"/>
        <end position="1183"/>
    </location>
</feature>
<dbReference type="CDD" id="cd02966">
    <property type="entry name" value="TlpA_like_family"/>
    <property type="match status" value="1"/>
</dbReference>
<organism evidence="4">
    <name type="scientific">Tunturiibacter psychrotolerans</name>
    <dbReference type="NCBI Taxonomy" id="3069686"/>
    <lineage>
        <taxon>Bacteria</taxon>
        <taxon>Pseudomonadati</taxon>
        <taxon>Acidobacteriota</taxon>
        <taxon>Terriglobia</taxon>
        <taxon>Terriglobales</taxon>
        <taxon>Acidobacteriaceae</taxon>
        <taxon>Tunturiibacter</taxon>
    </lineage>
</organism>
<dbReference type="InterPro" id="IPR011990">
    <property type="entry name" value="TPR-like_helical_dom_sf"/>
</dbReference>
<sequence>MFFHPTPFYASFFLLSPSKASPSTSSDFSFADIRLTPHYPAKSPLEDILRLVAPGSDEYITEKYAFEIGVQLNGWKRALEASAHDLSALARSLDPSIEASSLIPVEKKTLRSGEGIDVVRRRFGSSVVSGRERFLQEIQGWLVEVSRVETAEFEITSIEAVTNTPLTVRLDIRYDIVGVRSDQRREERVGSWRTVWAQDESSSVPEAWKAHRWEAGEETLSVTSGQVFVDVTSHALGGTESYKSQMLRGSDYWRTVLDGACGIDVYGNNGVAAGDFDNDGFDDLYVCQPAGLPNRLYRNRGDGTFEDVTEKSGVGVLDNTACALFADFQNNGLQDLLVVCGSGPLLFLNKGDGTFALKSDAFKFANAPQGSFTHASVADYDRDGRLDIYFCLYSYYLGLDQYHYPVPYFDARNGPANCLLHNEGNAVFVEKTEAAGLNVDNNRYSFACAWGNSGSSGLPDLYVANDFGRNNLYRNNGDGTFSTVSSSAHVEDVGAGMSASWADFDNDGKQDIYVANMWSAAGQRVSTQKQFQERAPENIRALYQRHARGNALYRNLGNGEFQNVSQQAGVEMGRWAWCSDFWDFDHDGYPDLYVANGYISAPEPKLERNDLGSFFWRQVVAKSPNDSTPSLAYEKGWNALNELIRSDTSWSGHERNVAFANNRDGTFSEVSGVLGLDFPEDSRSFVLADLDHDGRLELILKNRNAPQLRILHNGMKDLGDSVVFRLRGTKSNRDAIGTALTVEAGTLKQTKYLQAGSGFLAQHSKEVFFGVGKPEGAIRCTIRWPSGLSQRFERLPVNHRIEFEEGADTFTAKPFAPTNPSYTQATLPPVLEPLPSQVDTWLIEPLLAPEFSLPDLAGNMRELRSLRGSFVLLNFWTTTAPLCRDQLRLLHRHESALAADQLKILGVNVDEVANVDKARSFTAQEKFSFPVVFATEDVAGIYNVIYRYLFDRRRDLAIPTSFLLDREGMIVKVYQGPISPERLLDDVRAVPTTTPGRMQKAMPLGGVLYRGGFQRNDFTYGVALYQHGYLEQAAESFQQVIAAKPDDPEGYYNLGTLNLRKNDFKLARQYLQQTLKLRPDYPEAWNNLGMMAAQEGHPDEAIQSFQQSLLLRPTYAIALLNLGNVFRRQGAFEKALDCLNRALAIEPDNPEVNYSLGMFYAQQSQMQSASDYLQKAVELRPDYPEALNNLGVLFVREQDYAKAKEQFETCIRLVPTFDQSYLNLARLYALQNDKAKAVEILQDLLKMQPQNVGAIQAMEMLSKTP</sequence>
<dbReference type="PROSITE" id="PS51352">
    <property type="entry name" value="THIOREDOXIN_2"/>
    <property type="match status" value="1"/>
</dbReference>
<dbReference type="KEGG" id="tpsc:RBB77_01465"/>
<feature type="repeat" description="TPR" evidence="2">
    <location>
        <begin position="1116"/>
        <end position="1149"/>
    </location>
</feature>
<dbReference type="SUPFAM" id="SSF48452">
    <property type="entry name" value="TPR-like"/>
    <property type="match status" value="1"/>
</dbReference>
<evidence type="ECO:0000259" key="3">
    <source>
        <dbReference type="PROSITE" id="PS51352"/>
    </source>
</evidence>
<dbReference type="InterPro" id="IPR036249">
    <property type="entry name" value="Thioredoxin-like_sf"/>
</dbReference>
<dbReference type="PANTHER" id="PTHR16026:SF0">
    <property type="entry name" value="CARTILAGE ACIDIC PROTEIN 1"/>
    <property type="match status" value="1"/>
</dbReference>
<evidence type="ECO:0000313" key="4">
    <source>
        <dbReference type="EMBL" id="XCB33578.1"/>
    </source>
</evidence>
<dbReference type="Pfam" id="PF07593">
    <property type="entry name" value="UnbV_ASPIC"/>
    <property type="match status" value="1"/>
</dbReference>
<proteinExistence type="predicted"/>
<dbReference type="SUPFAM" id="SSF52833">
    <property type="entry name" value="Thioredoxin-like"/>
    <property type="match status" value="1"/>
</dbReference>
<dbReference type="InterPro" id="IPR011519">
    <property type="entry name" value="UnbV_ASPIC"/>
</dbReference>
<dbReference type="Gene3D" id="2.130.10.130">
    <property type="entry name" value="Integrin alpha, N-terminal"/>
    <property type="match status" value="2"/>
</dbReference>
<dbReference type="Pfam" id="PF13432">
    <property type="entry name" value="TPR_16"/>
    <property type="match status" value="1"/>
</dbReference>
<evidence type="ECO:0000256" key="2">
    <source>
        <dbReference type="PROSITE-ProRule" id="PRU00339"/>
    </source>
</evidence>